<dbReference type="OrthoDB" id="8410732at2"/>
<dbReference type="RefSeq" id="WP_133314664.1">
    <property type="nucleotide sequence ID" value="NZ_SMTL01000001.1"/>
</dbReference>
<dbReference type="SUPFAM" id="SSF54427">
    <property type="entry name" value="NTF2-like"/>
    <property type="match status" value="1"/>
</dbReference>
<evidence type="ECO:0000313" key="3">
    <source>
        <dbReference type="Proteomes" id="UP000295238"/>
    </source>
</evidence>
<comment type="caution">
    <text evidence="2">The sequence shown here is derived from an EMBL/GenBank/DDBJ whole genome shotgun (WGS) entry which is preliminary data.</text>
</comment>
<gene>
    <name evidence="2" type="ORF">E2F50_03575</name>
</gene>
<evidence type="ECO:0000259" key="1">
    <source>
        <dbReference type="Pfam" id="PF13577"/>
    </source>
</evidence>
<dbReference type="InterPro" id="IPR037401">
    <property type="entry name" value="SnoaL-like"/>
</dbReference>
<accession>A0A4R5UMU9</accession>
<dbReference type="Pfam" id="PF13577">
    <property type="entry name" value="SnoaL_4"/>
    <property type="match status" value="1"/>
</dbReference>
<dbReference type="Gene3D" id="3.10.450.50">
    <property type="match status" value="1"/>
</dbReference>
<dbReference type="AlphaFoldDB" id="A0A4R5UMU9"/>
<proteinExistence type="predicted"/>
<dbReference type="InterPro" id="IPR032710">
    <property type="entry name" value="NTF2-like_dom_sf"/>
</dbReference>
<protein>
    <recommendedName>
        <fullName evidence="1">SnoaL-like domain-containing protein</fullName>
    </recommendedName>
</protein>
<feature type="domain" description="SnoaL-like" evidence="1">
    <location>
        <begin position="15"/>
        <end position="124"/>
    </location>
</feature>
<dbReference type="EMBL" id="SMTL01000001">
    <property type="protein sequence ID" value="TDK39215.1"/>
    <property type="molecule type" value="Genomic_DNA"/>
</dbReference>
<dbReference type="Proteomes" id="UP000295238">
    <property type="component" value="Unassembled WGS sequence"/>
</dbReference>
<evidence type="ECO:0000313" key="2">
    <source>
        <dbReference type="EMBL" id="TDK39215.1"/>
    </source>
</evidence>
<keyword evidence="3" id="KW-1185">Reference proteome</keyword>
<organism evidence="2 3">
    <name type="scientific">Rhizobium deserti</name>
    <dbReference type="NCBI Taxonomy" id="2547961"/>
    <lineage>
        <taxon>Bacteria</taxon>
        <taxon>Pseudomonadati</taxon>
        <taxon>Pseudomonadota</taxon>
        <taxon>Alphaproteobacteria</taxon>
        <taxon>Hyphomicrobiales</taxon>
        <taxon>Rhizobiaceae</taxon>
        <taxon>Rhizobium/Agrobacterium group</taxon>
        <taxon>Rhizobium</taxon>
    </lineage>
</organism>
<sequence length="166" mass="19128">MTHRNRLFGEPAPADARGEAIDFVNRVNFLFDRWEPEALLDAFTDDVVVDHPLGRSVGREQLQRFLTDYEPITRGVRRHNCNHVVEALEDGDLQVTYYILLVRIAPSSAAEDLKNEPMTIMHYERDLPKLISYAMVTDTLARRPDGRLGVRHKRVENVAEDVAFHF</sequence>
<name>A0A4R5UMU9_9HYPH</name>
<reference evidence="2 3" key="1">
    <citation type="submission" date="2019-03" db="EMBL/GenBank/DDBJ databases">
        <title>Rhizobium sp. nov., an bacterium isolated from biocrust in Mu Us Desert.</title>
        <authorList>
            <person name="Lixiong L."/>
        </authorList>
    </citation>
    <scope>NUCLEOTIDE SEQUENCE [LARGE SCALE GENOMIC DNA]</scope>
    <source>
        <strain evidence="2 3">SPY-1</strain>
    </source>
</reference>